<evidence type="ECO:0000313" key="1">
    <source>
        <dbReference type="EMBL" id="EJB02918.1"/>
    </source>
</evidence>
<name>J0GZ96_RHILT</name>
<evidence type="ECO:0000313" key="2">
    <source>
        <dbReference type="Proteomes" id="UP000005092"/>
    </source>
</evidence>
<reference evidence="1 2" key="1">
    <citation type="submission" date="2012-02" db="EMBL/GenBank/DDBJ databases">
        <title>Improved High-Quality Draft Sequence of Rhizobium leguminosarum bv. trifolii WSM597.</title>
        <authorList>
            <consortium name="US DOE Joint Genome Institute"/>
            <person name="Lucas S."/>
            <person name="Han J."/>
            <person name="Lapidus A."/>
            <person name="Cheng J.-F."/>
            <person name="Goodwin L."/>
            <person name="Pitluck S."/>
            <person name="Peters L."/>
            <person name="Ovchinnikova G."/>
            <person name="Held B."/>
            <person name="Detter J.C."/>
            <person name="Han C."/>
            <person name="Tapia R."/>
            <person name="Land M."/>
            <person name="Hauser L."/>
            <person name="Kyrpides N."/>
            <person name="Ivanova N."/>
            <person name="Pagani I."/>
            <person name="Brau L."/>
            <person name="Yates R."/>
            <person name="O'Hara G."/>
            <person name="Rui T."/>
            <person name="Howieson J."/>
            <person name="Reeve W."/>
            <person name="Woyke T."/>
        </authorList>
    </citation>
    <scope>NUCLEOTIDE SEQUENCE [LARGE SCALE GENOMIC DNA]</scope>
    <source>
        <strain evidence="1 2">WSM597</strain>
    </source>
</reference>
<organism evidence="1 2">
    <name type="scientific">Rhizobium leguminosarum bv. trifolii WSM597</name>
    <dbReference type="NCBI Taxonomy" id="754764"/>
    <lineage>
        <taxon>Bacteria</taxon>
        <taxon>Pseudomonadati</taxon>
        <taxon>Pseudomonadota</taxon>
        <taxon>Alphaproteobacteria</taxon>
        <taxon>Hyphomicrobiales</taxon>
        <taxon>Rhizobiaceae</taxon>
        <taxon>Rhizobium/Agrobacterium group</taxon>
        <taxon>Rhizobium</taxon>
    </lineage>
</organism>
<dbReference type="RefSeq" id="WP_003586829.1">
    <property type="nucleotide sequence ID" value="NZ_JH719381.1"/>
</dbReference>
<dbReference type="OrthoDB" id="8421861at2"/>
<sequence length="107" mass="12321">MRTKIRSHHGDRVKYVAYVLWLIGYPERAIALALSLRTKQVAGIIHRSEYSGRSHMTDQERKEKLKELEEIRLDQGEPIDDGMLDRVPFSILPIGATGKPGPLRRRM</sequence>
<dbReference type="HOGENOM" id="CLU_2331901_0_0_5"/>
<dbReference type="EMBL" id="JH719381">
    <property type="protein sequence ID" value="EJB02918.1"/>
    <property type="molecule type" value="Genomic_DNA"/>
</dbReference>
<dbReference type="AlphaFoldDB" id="J0GZ96"/>
<proteinExistence type="predicted"/>
<dbReference type="Proteomes" id="UP000005092">
    <property type="component" value="Unassembled WGS sequence"/>
</dbReference>
<gene>
    <name evidence="1" type="ORF">Rleg9DRAFT_1733</name>
</gene>
<accession>J0GZ96</accession>
<protein>
    <submittedName>
        <fullName evidence="1">Uncharacterized protein</fullName>
    </submittedName>
</protein>